<feature type="domain" description="Spore germination GerAC-like C-terminal" evidence="8">
    <location>
        <begin position="225"/>
        <end position="388"/>
    </location>
</feature>
<feature type="domain" description="Spore germination protein N-terminal" evidence="9">
    <location>
        <begin position="26"/>
        <end position="197"/>
    </location>
</feature>
<dbReference type="InterPro" id="IPR038501">
    <property type="entry name" value="Spore_GerAC_C_sf"/>
</dbReference>
<evidence type="ECO:0000313" key="11">
    <source>
        <dbReference type="Proteomes" id="UP000321363"/>
    </source>
</evidence>
<sequence length="401" mass="45002">MEGKHLFKKLIFISLIFSLLSGCWSAKELTDLAIVSAMGIEKSGDDYILTVQIINPGDIAGKTQTTRVAVSTYSIKGRSIFEAIRKLSKHAPRKLYFAHLRLVVIGKELAKEGISKALELMSRDHEFRTDFYLLVSKKNTPSEILNVLTPIEKNPSNKVFNTIEVSYKNWAPTARVNLDELINKLTATGNNPVLTGIIIEGNKNISGSLENVESIPSSANLMLDNLAIFQDEKLVGWLDQEESKGYNYITDNVINTVAVLDWQDGNITLEFTNSSTKVTVVNSGNNRPKIMVDVFPEAQIGEVQADIDLTKEEIIKEVEQVTNERGHKVLTDVIKKAQNLQTDIFGFGEAIHRADPKTWNKLEEKWNEEGFPELEVEINFQTTIRRLGTTNESFLNEMEGK</sequence>
<evidence type="ECO:0000256" key="4">
    <source>
        <dbReference type="ARBA" id="ARBA00022729"/>
    </source>
</evidence>
<gene>
    <name evidence="10" type="ORF">FS935_08085</name>
</gene>
<dbReference type="PANTHER" id="PTHR35789:SF1">
    <property type="entry name" value="SPORE GERMINATION PROTEIN B3"/>
    <property type="match status" value="1"/>
</dbReference>
<dbReference type="AlphaFoldDB" id="A0A5C6W4X1"/>
<evidence type="ECO:0000259" key="8">
    <source>
        <dbReference type="Pfam" id="PF05504"/>
    </source>
</evidence>
<dbReference type="PANTHER" id="PTHR35789">
    <property type="entry name" value="SPORE GERMINATION PROTEIN B3"/>
    <property type="match status" value="1"/>
</dbReference>
<dbReference type="GO" id="GO:0016020">
    <property type="term" value="C:membrane"/>
    <property type="evidence" value="ECO:0007669"/>
    <property type="project" value="UniProtKB-SubCell"/>
</dbReference>
<evidence type="ECO:0000256" key="7">
    <source>
        <dbReference type="ARBA" id="ARBA00023288"/>
    </source>
</evidence>
<evidence type="ECO:0000313" key="10">
    <source>
        <dbReference type="EMBL" id="TXC91586.1"/>
    </source>
</evidence>
<organism evidence="10 11">
    <name type="scientific">Metabacillus litoralis</name>
    <dbReference type="NCBI Taxonomy" id="152268"/>
    <lineage>
        <taxon>Bacteria</taxon>
        <taxon>Bacillati</taxon>
        <taxon>Bacillota</taxon>
        <taxon>Bacilli</taxon>
        <taxon>Bacillales</taxon>
        <taxon>Bacillaceae</taxon>
        <taxon>Metabacillus</taxon>
    </lineage>
</organism>
<comment type="subcellular location">
    <subcellularLocation>
        <location evidence="1">Membrane</location>
        <topology evidence="1">Lipid-anchor</topology>
    </subcellularLocation>
</comment>
<dbReference type="Proteomes" id="UP000321363">
    <property type="component" value="Unassembled WGS sequence"/>
</dbReference>
<keyword evidence="7" id="KW-0449">Lipoprotein</keyword>
<evidence type="ECO:0000256" key="1">
    <source>
        <dbReference type="ARBA" id="ARBA00004635"/>
    </source>
</evidence>
<keyword evidence="6" id="KW-0564">Palmitate</keyword>
<dbReference type="InterPro" id="IPR046953">
    <property type="entry name" value="Spore_GerAC-like_C"/>
</dbReference>
<evidence type="ECO:0000256" key="3">
    <source>
        <dbReference type="ARBA" id="ARBA00022544"/>
    </source>
</evidence>
<accession>A0A5C6W4X1</accession>
<dbReference type="InterPro" id="IPR057336">
    <property type="entry name" value="GerAC_N"/>
</dbReference>
<dbReference type="Pfam" id="PF05504">
    <property type="entry name" value="Spore_GerAC"/>
    <property type="match status" value="1"/>
</dbReference>
<evidence type="ECO:0000256" key="6">
    <source>
        <dbReference type="ARBA" id="ARBA00023139"/>
    </source>
</evidence>
<evidence type="ECO:0000256" key="5">
    <source>
        <dbReference type="ARBA" id="ARBA00023136"/>
    </source>
</evidence>
<evidence type="ECO:0000259" key="9">
    <source>
        <dbReference type="Pfam" id="PF25198"/>
    </source>
</evidence>
<proteinExistence type="inferred from homology"/>
<dbReference type="PROSITE" id="PS51257">
    <property type="entry name" value="PROKAR_LIPOPROTEIN"/>
    <property type="match status" value="1"/>
</dbReference>
<reference evidence="10 11" key="1">
    <citation type="journal article" date="2005" name="Int. J. Syst. Evol. Microbiol.">
        <title>Bacillus litoralis sp. nov., isolated from a tidal flat of the Yellow Sea in Korea.</title>
        <authorList>
            <person name="Yoon J.H."/>
            <person name="Oh T.K."/>
        </authorList>
    </citation>
    <scope>NUCLEOTIDE SEQUENCE [LARGE SCALE GENOMIC DNA]</scope>
    <source>
        <strain evidence="10 11">SW-211</strain>
    </source>
</reference>
<comment type="similarity">
    <text evidence="2">Belongs to the GerABKC lipoprotein family.</text>
</comment>
<dbReference type="InterPro" id="IPR008844">
    <property type="entry name" value="Spore_GerAC-like"/>
</dbReference>
<evidence type="ECO:0000256" key="2">
    <source>
        <dbReference type="ARBA" id="ARBA00007886"/>
    </source>
</evidence>
<keyword evidence="11" id="KW-1185">Reference proteome</keyword>
<dbReference type="Gene3D" id="3.30.300.210">
    <property type="entry name" value="Nutrient germinant receptor protein C, domain 3"/>
    <property type="match status" value="1"/>
</dbReference>
<dbReference type="Pfam" id="PF25198">
    <property type="entry name" value="Spore_GerAC_N"/>
    <property type="match status" value="1"/>
</dbReference>
<keyword evidence="4" id="KW-0732">Signal</keyword>
<protein>
    <submittedName>
        <fullName evidence="10">Ger(X)C family spore germination protein</fullName>
    </submittedName>
</protein>
<keyword evidence="5" id="KW-0472">Membrane</keyword>
<keyword evidence="3" id="KW-0309">Germination</keyword>
<dbReference type="EMBL" id="VOQF01000004">
    <property type="protein sequence ID" value="TXC91586.1"/>
    <property type="molecule type" value="Genomic_DNA"/>
</dbReference>
<name>A0A5C6W4X1_9BACI</name>
<dbReference type="Gene3D" id="6.20.190.10">
    <property type="entry name" value="Nutrient germinant receptor protein C, domain 1"/>
    <property type="match status" value="1"/>
</dbReference>
<comment type="caution">
    <text evidence="10">The sequence shown here is derived from an EMBL/GenBank/DDBJ whole genome shotgun (WGS) entry which is preliminary data.</text>
</comment>
<dbReference type="NCBIfam" id="TIGR02887">
    <property type="entry name" value="spore_ger_x_C"/>
    <property type="match status" value="1"/>
</dbReference>
<dbReference type="GO" id="GO:0009847">
    <property type="term" value="P:spore germination"/>
    <property type="evidence" value="ECO:0007669"/>
    <property type="project" value="InterPro"/>
</dbReference>